<keyword evidence="3" id="KW-0804">Transcription</keyword>
<reference evidence="5" key="1">
    <citation type="submission" date="2022-01" db="EMBL/GenBank/DDBJ databases">
        <authorList>
            <person name="Criscuolo A."/>
        </authorList>
    </citation>
    <scope>NUCLEOTIDE SEQUENCE</scope>
    <source>
        <strain evidence="5">CIP111893</strain>
    </source>
</reference>
<sequence length="341" mass="37246">MVTIKDIAKIAGVSPSTVSRVVSNHPRISHETSRKVKAIMEQEGYHPNIMAKSLVSKTTQTLGILLPRPAEELFQNDFFGELLRGIVTQATSAGYDTLITTVTKDTDELMAISRLVRGQRVDGILLLSSRTSDPVIGFLQENEFPFVLIGRSDDYQDVLSIDNNNVQAAQDATNHLISQGHTRIGFINGPTNLVVSQDRLAGYHKALCEANIVARPEWAIAVDMMQQSGFRAISGYMSMPDRPSALVVFDDAIAFGVLRGLTELGYSVPEDISLVSFNNIPLSGVASTPISSVDIGIYHLGYTASQFLLRSAQGKPLPEDQIIIPHRLIVRKSSINQISSE</sequence>
<dbReference type="SUPFAM" id="SSF53822">
    <property type="entry name" value="Periplasmic binding protein-like I"/>
    <property type="match status" value="1"/>
</dbReference>
<dbReference type="CDD" id="cd06294">
    <property type="entry name" value="PBP1_MalR-like"/>
    <property type="match status" value="1"/>
</dbReference>
<dbReference type="CDD" id="cd01392">
    <property type="entry name" value="HTH_LacI"/>
    <property type="match status" value="1"/>
</dbReference>
<evidence type="ECO:0000256" key="3">
    <source>
        <dbReference type="ARBA" id="ARBA00023163"/>
    </source>
</evidence>
<dbReference type="Proteomes" id="UP000838686">
    <property type="component" value="Unassembled WGS sequence"/>
</dbReference>
<dbReference type="PROSITE" id="PS00356">
    <property type="entry name" value="HTH_LACI_1"/>
    <property type="match status" value="1"/>
</dbReference>
<accession>A0ABM9BTI6</accession>
<keyword evidence="6" id="KW-1185">Reference proteome</keyword>
<evidence type="ECO:0000256" key="1">
    <source>
        <dbReference type="ARBA" id="ARBA00023015"/>
    </source>
</evidence>
<dbReference type="SMART" id="SM00354">
    <property type="entry name" value="HTH_LACI"/>
    <property type="match status" value="1"/>
</dbReference>
<dbReference type="PANTHER" id="PTHR30146">
    <property type="entry name" value="LACI-RELATED TRANSCRIPTIONAL REPRESSOR"/>
    <property type="match status" value="1"/>
</dbReference>
<keyword evidence="1" id="KW-0805">Transcription regulation</keyword>
<dbReference type="InterPro" id="IPR046335">
    <property type="entry name" value="LacI/GalR-like_sensor"/>
</dbReference>
<protein>
    <submittedName>
        <fullName evidence="5">HTH-type transcriptional regulator MalR</fullName>
    </submittedName>
</protein>
<organism evidence="5 6">
    <name type="scientific">Paenibacillus plantiphilus</name>
    <dbReference type="NCBI Taxonomy" id="2905650"/>
    <lineage>
        <taxon>Bacteria</taxon>
        <taxon>Bacillati</taxon>
        <taxon>Bacillota</taxon>
        <taxon>Bacilli</taxon>
        <taxon>Bacillales</taxon>
        <taxon>Paenibacillaceae</taxon>
        <taxon>Paenibacillus</taxon>
    </lineage>
</organism>
<dbReference type="Pfam" id="PF00356">
    <property type="entry name" value="LacI"/>
    <property type="match status" value="1"/>
</dbReference>
<dbReference type="RefSeq" id="WP_236338743.1">
    <property type="nucleotide sequence ID" value="NZ_CAKMMF010000002.1"/>
</dbReference>
<dbReference type="SUPFAM" id="SSF47413">
    <property type="entry name" value="lambda repressor-like DNA-binding domains"/>
    <property type="match status" value="1"/>
</dbReference>
<evidence type="ECO:0000256" key="2">
    <source>
        <dbReference type="ARBA" id="ARBA00023125"/>
    </source>
</evidence>
<dbReference type="Pfam" id="PF13377">
    <property type="entry name" value="Peripla_BP_3"/>
    <property type="match status" value="1"/>
</dbReference>
<keyword evidence="2" id="KW-0238">DNA-binding</keyword>
<proteinExistence type="predicted"/>
<gene>
    <name evidence="5" type="primary">malR</name>
    <name evidence="5" type="ORF">PAECIP111893_00497</name>
</gene>
<dbReference type="InterPro" id="IPR010982">
    <property type="entry name" value="Lambda_DNA-bd_dom_sf"/>
</dbReference>
<comment type="caution">
    <text evidence="5">The sequence shown here is derived from an EMBL/GenBank/DDBJ whole genome shotgun (WGS) entry which is preliminary data.</text>
</comment>
<dbReference type="InterPro" id="IPR028082">
    <property type="entry name" value="Peripla_BP_I"/>
</dbReference>
<evidence type="ECO:0000259" key="4">
    <source>
        <dbReference type="PROSITE" id="PS50932"/>
    </source>
</evidence>
<feature type="domain" description="HTH lacI-type" evidence="4">
    <location>
        <begin position="2"/>
        <end position="56"/>
    </location>
</feature>
<evidence type="ECO:0000313" key="6">
    <source>
        <dbReference type="Proteomes" id="UP000838686"/>
    </source>
</evidence>
<dbReference type="Gene3D" id="3.40.50.2300">
    <property type="match status" value="2"/>
</dbReference>
<evidence type="ECO:0000313" key="5">
    <source>
        <dbReference type="EMBL" id="CAH1193577.1"/>
    </source>
</evidence>
<dbReference type="InterPro" id="IPR000843">
    <property type="entry name" value="HTH_LacI"/>
</dbReference>
<name>A0ABM9BTI6_9BACL</name>
<dbReference type="Gene3D" id="1.10.260.40">
    <property type="entry name" value="lambda repressor-like DNA-binding domains"/>
    <property type="match status" value="1"/>
</dbReference>
<dbReference type="EMBL" id="CAKMMF010000002">
    <property type="protein sequence ID" value="CAH1193577.1"/>
    <property type="molecule type" value="Genomic_DNA"/>
</dbReference>
<dbReference type="PROSITE" id="PS50932">
    <property type="entry name" value="HTH_LACI_2"/>
    <property type="match status" value="1"/>
</dbReference>
<dbReference type="PRINTS" id="PR00036">
    <property type="entry name" value="HTHLACI"/>
</dbReference>
<dbReference type="PANTHER" id="PTHR30146:SF109">
    <property type="entry name" value="HTH-TYPE TRANSCRIPTIONAL REGULATOR GALS"/>
    <property type="match status" value="1"/>
</dbReference>